<dbReference type="AlphaFoldDB" id="A0A6C0KJ64"/>
<reference evidence="1" key="1">
    <citation type="journal article" date="2020" name="Nature">
        <title>Giant virus diversity and host interactions through global metagenomics.</title>
        <authorList>
            <person name="Schulz F."/>
            <person name="Roux S."/>
            <person name="Paez-Espino D."/>
            <person name="Jungbluth S."/>
            <person name="Walsh D.A."/>
            <person name="Denef V.J."/>
            <person name="McMahon K.D."/>
            <person name="Konstantinidis K.T."/>
            <person name="Eloe-Fadrosh E.A."/>
            <person name="Kyrpides N.C."/>
            <person name="Woyke T."/>
        </authorList>
    </citation>
    <scope>NUCLEOTIDE SEQUENCE</scope>
    <source>
        <strain evidence="1">GVMAG-S-3300011013-78</strain>
    </source>
</reference>
<dbReference type="EMBL" id="MN740880">
    <property type="protein sequence ID" value="QHU16364.1"/>
    <property type="molecule type" value="Genomic_DNA"/>
</dbReference>
<protein>
    <submittedName>
        <fullName evidence="1">Uncharacterized protein</fullName>
    </submittedName>
</protein>
<sequence>MVVLFDFLFCSFSIVILYNMISHWKKYIITPVTYITWNIFKYTTIIRDFFTDCYKKYLKHQNTYFLTYNSYSNTTNMDKVYTNDDNEDVFEFYKNKINESTLIIKIYNKQNKQVFIRISPETLFQESLYENIIPATNPFINIDLEQDNTFYPIYEHFKKFCINNNTILDNLFLKWYLLYFYNITLADKYKLHIMDKYVTSSILNETTDNTLVVKA</sequence>
<accession>A0A6C0KJ64</accession>
<name>A0A6C0KJ64_9ZZZZ</name>
<evidence type="ECO:0000313" key="1">
    <source>
        <dbReference type="EMBL" id="QHU16364.1"/>
    </source>
</evidence>
<organism evidence="1">
    <name type="scientific">viral metagenome</name>
    <dbReference type="NCBI Taxonomy" id="1070528"/>
    <lineage>
        <taxon>unclassified sequences</taxon>
        <taxon>metagenomes</taxon>
        <taxon>organismal metagenomes</taxon>
    </lineage>
</organism>
<proteinExistence type="predicted"/>